<evidence type="ECO:0000256" key="2">
    <source>
        <dbReference type="ARBA" id="ARBA00008807"/>
    </source>
</evidence>
<comment type="caution">
    <text evidence="10">The sequence shown here is derived from an EMBL/GenBank/DDBJ whole genome shotgun (WGS) entry which is preliminary data.</text>
</comment>
<dbReference type="EMBL" id="MCFL01000038">
    <property type="protein sequence ID" value="ORZ33150.1"/>
    <property type="molecule type" value="Genomic_DNA"/>
</dbReference>
<evidence type="ECO:0000256" key="8">
    <source>
        <dbReference type="ARBA" id="ARBA00023136"/>
    </source>
</evidence>
<dbReference type="NCBIfam" id="TIGR00728">
    <property type="entry name" value="OPT_sfam"/>
    <property type="match status" value="1"/>
</dbReference>
<feature type="transmembrane region" description="Helical" evidence="9">
    <location>
        <begin position="456"/>
        <end position="477"/>
    </location>
</feature>
<dbReference type="GO" id="GO:0035673">
    <property type="term" value="F:oligopeptide transmembrane transporter activity"/>
    <property type="evidence" value="ECO:0007669"/>
    <property type="project" value="InterPro"/>
</dbReference>
<feature type="transmembrane region" description="Helical" evidence="9">
    <location>
        <begin position="484"/>
        <end position="504"/>
    </location>
</feature>
<sequence length="772" mass="86716">MGLKHEESSAPTPFIVDEDFEGVVQEIVPDMDHPETPSLTVRVFLLGIPFSIALAFANTIFSFRTNPFTLSPYVGILLAYPIGKFLERYVPNYVWYTRWFKLSLNPGPFTVKEHVLIGIWATTGASGAYGTANIVVQELFYNINLGHLSYIAFLVCLNLIGFGLSGMMRSWLIRPIQMVWPSVLPFVSLYSAFHGGLRRDPATDSDSIIDPKHKSKLRFFFIVIVACFVYHVLGPQYMSPGLPSIPLLCLLVPKTSFFWRTVVGSQVQGIGAFALSLDWSIVGSLPMSVPFWSTVSYTIGNVALQWIATPLSSYYNWFDAPPFVRDFVNSVTLFDRDGTKFRPESLIKKTSTQGVEVDWAAFEERKPFHMTGMFAMAYFASMAQFMSAFVHCIVWYGKDVVQRMRGVNKIKEGLDRHCLFIDQYPEVPQWLYMLLLVVTSAGAIAVFQFTAMAMPWYLTLLSIGFSAIACFPIALILATTGVQLYLNVVSQFLLGLLMPGFPIVQMAFKSLAVSVGQNCMTLLGDLKLGHYMKIPPRHVFITQVSASIVSAAASYGAVIFWLNDDQHRQWITHDKPRLSSEPGYNWMSNGNRTFYSASIVWGLIGPRRFFFETQYGAVIIWGLLFGALTPIVIKMFDLVSGKYIPWKYVQGPLLFSGLVPGADSSYVFTQFLVALWSQFYMYRYRTSWWKRYNYITACALDVGVALAAFVSIFLLQGFGLEFPKWALNPRNDPVLMQNLDFCSVPDSSVPADLREAFEQMAVDASAAGGESM</sequence>
<name>A0A1Y2HEY4_9FUNG</name>
<evidence type="ECO:0000313" key="10">
    <source>
        <dbReference type="EMBL" id="ORZ33150.1"/>
    </source>
</evidence>
<feature type="transmembrane region" description="Helical" evidence="9">
    <location>
        <begin position="148"/>
        <end position="172"/>
    </location>
</feature>
<organism evidence="10 11">
    <name type="scientific">Catenaria anguillulae PL171</name>
    <dbReference type="NCBI Taxonomy" id="765915"/>
    <lineage>
        <taxon>Eukaryota</taxon>
        <taxon>Fungi</taxon>
        <taxon>Fungi incertae sedis</taxon>
        <taxon>Blastocladiomycota</taxon>
        <taxon>Blastocladiomycetes</taxon>
        <taxon>Blastocladiales</taxon>
        <taxon>Catenariaceae</taxon>
        <taxon>Catenaria</taxon>
    </lineage>
</organism>
<evidence type="ECO:0000256" key="1">
    <source>
        <dbReference type="ARBA" id="ARBA00004141"/>
    </source>
</evidence>
<keyword evidence="7 9" id="KW-1133">Transmembrane helix</keyword>
<dbReference type="Proteomes" id="UP000193411">
    <property type="component" value="Unassembled WGS sequence"/>
</dbReference>
<feature type="transmembrane region" description="Helical" evidence="9">
    <location>
        <begin position="73"/>
        <end position="95"/>
    </location>
</feature>
<feature type="transmembrane region" description="Helical" evidence="9">
    <location>
        <begin position="39"/>
        <end position="61"/>
    </location>
</feature>
<keyword evidence="8 9" id="KW-0472">Membrane</keyword>
<dbReference type="GO" id="GO:0016020">
    <property type="term" value="C:membrane"/>
    <property type="evidence" value="ECO:0007669"/>
    <property type="project" value="UniProtKB-SubCell"/>
</dbReference>
<feature type="transmembrane region" description="Helical" evidence="9">
    <location>
        <begin position="615"/>
        <end position="633"/>
    </location>
</feature>
<feature type="transmembrane region" description="Helical" evidence="9">
    <location>
        <begin position="375"/>
        <end position="396"/>
    </location>
</feature>
<dbReference type="OrthoDB" id="9986677at2759"/>
<proteinExistence type="inferred from homology"/>
<keyword evidence="3" id="KW-0813">Transport</keyword>
<feature type="transmembrane region" description="Helical" evidence="9">
    <location>
        <begin position="694"/>
        <end position="715"/>
    </location>
</feature>
<evidence type="ECO:0000256" key="6">
    <source>
        <dbReference type="ARBA" id="ARBA00022927"/>
    </source>
</evidence>
<keyword evidence="5" id="KW-0571">Peptide transport</keyword>
<comment type="subcellular location">
    <subcellularLocation>
        <location evidence="1">Membrane</location>
        <topology evidence="1">Multi-pass membrane protein</topology>
    </subcellularLocation>
</comment>
<evidence type="ECO:0000256" key="7">
    <source>
        <dbReference type="ARBA" id="ARBA00022989"/>
    </source>
</evidence>
<protein>
    <submittedName>
        <fullName evidence="10">OPT oligopeptide transporter protein-domain-containing protein</fullName>
    </submittedName>
</protein>
<dbReference type="AlphaFoldDB" id="A0A1Y2HEY4"/>
<dbReference type="Pfam" id="PF03169">
    <property type="entry name" value="OPT"/>
    <property type="match status" value="1"/>
</dbReference>
<dbReference type="PANTHER" id="PTHR22601">
    <property type="entry name" value="ISP4 LIKE PROTEIN"/>
    <property type="match status" value="1"/>
</dbReference>
<feature type="transmembrane region" description="Helical" evidence="9">
    <location>
        <begin position="178"/>
        <end position="197"/>
    </location>
</feature>
<evidence type="ECO:0000256" key="4">
    <source>
        <dbReference type="ARBA" id="ARBA00022692"/>
    </source>
</evidence>
<keyword evidence="4 9" id="KW-0812">Transmembrane</keyword>
<dbReference type="InterPro" id="IPR004648">
    <property type="entry name" value="Oligpept_transpt"/>
</dbReference>
<keyword evidence="11" id="KW-1185">Reference proteome</keyword>
<gene>
    <name evidence="10" type="ORF">BCR44DRAFT_118858</name>
</gene>
<dbReference type="InterPro" id="IPR004813">
    <property type="entry name" value="OPT"/>
</dbReference>
<keyword evidence="6" id="KW-0653">Protein transport</keyword>
<evidence type="ECO:0000313" key="11">
    <source>
        <dbReference type="Proteomes" id="UP000193411"/>
    </source>
</evidence>
<feature type="transmembrane region" description="Helical" evidence="9">
    <location>
        <begin position="664"/>
        <end position="682"/>
    </location>
</feature>
<feature type="transmembrane region" description="Helical" evidence="9">
    <location>
        <begin position="217"/>
        <end position="237"/>
    </location>
</feature>
<dbReference type="GO" id="GO:0015031">
    <property type="term" value="P:protein transport"/>
    <property type="evidence" value="ECO:0007669"/>
    <property type="project" value="UniProtKB-KW"/>
</dbReference>
<feature type="transmembrane region" description="Helical" evidence="9">
    <location>
        <begin position="540"/>
        <end position="562"/>
    </location>
</feature>
<feature type="transmembrane region" description="Helical" evidence="9">
    <location>
        <begin position="430"/>
        <end position="450"/>
    </location>
</feature>
<reference evidence="10 11" key="1">
    <citation type="submission" date="2016-07" db="EMBL/GenBank/DDBJ databases">
        <title>Pervasive Adenine N6-methylation of Active Genes in Fungi.</title>
        <authorList>
            <consortium name="DOE Joint Genome Institute"/>
            <person name="Mondo S.J."/>
            <person name="Dannebaum R.O."/>
            <person name="Kuo R.C."/>
            <person name="Labutti K."/>
            <person name="Haridas S."/>
            <person name="Kuo A."/>
            <person name="Salamov A."/>
            <person name="Ahrendt S.R."/>
            <person name="Lipzen A."/>
            <person name="Sullivan W."/>
            <person name="Andreopoulos W.B."/>
            <person name="Clum A."/>
            <person name="Lindquist E."/>
            <person name="Daum C."/>
            <person name="Ramamoorthy G.K."/>
            <person name="Gryganskyi A."/>
            <person name="Culley D."/>
            <person name="Magnuson J.K."/>
            <person name="James T.Y."/>
            <person name="O'Malley M.A."/>
            <person name="Stajich J.E."/>
            <person name="Spatafora J.W."/>
            <person name="Visel A."/>
            <person name="Grigoriev I.V."/>
        </authorList>
    </citation>
    <scope>NUCLEOTIDE SEQUENCE [LARGE SCALE GENOMIC DNA]</scope>
    <source>
        <strain evidence="10 11">PL171</strain>
    </source>
</reference>
<evidence type="ECO:0000256" key="5">
    <source>
        <dbReference type="ARBA" id="ARBA00022856"/>
    </source>
</evidence>
<evidence type="ECO:0000256" key="9">
    <source>
        <dbReference type="SAM" id="Phobius"/>
    </source>
</evidence>
<accession>A0A1Y2HEY4</accession>
<comment type="similarity">
    <text evidence="2">Belongs to the oligopeptide OPT transporter family.</text>
</comment>
<evidence type="ECO:0000256" key="3">
    <source>
        <dbReference type="ARBA" id="ARBA00022448"/>
    </source>
</evidence>
<feature type="transmembrane region" description="Helical" evidence="9">
    <location>
        <begin position="115"/>
        <end position="136"/>
    </location>
</feature>